<dbReference type="PROSITE" id="PS51019">
    <property type="entry name" value="REELIN"/>
    <property type="match status" value="1"/>
</dbReference>
<feature type="domain" description="Reelin" evidence="2">
    <location>
        <begin position="1"/>
        <end position="113"/>
    </location>
</feature>
<feature type="signal peptide" evidence="1">
    <location>
        <begin position="1"/>
        <end position="18"/>
    </location>
</feature>
<dbReference type="Gene3D" id="2.60.40.4060">
    <property type="entry name" value="Reeler domain"/>
    <property type="match status" value="1"/>
</dbReference>
<protein>
    <recommendedName>
        <fullName evidence="2">Reelin domain-containing protein</fullName>
    </recommendedName>
</protein>
<accession>A0AAV3ZGU4</accession>
<dbReference type="AlphaFoldDB" id="A0AAV3ZGU4"/>
<keyword evidence="1" id="KW-0732">Signal</keyword>
<dbReference type="Proteomes" id="UP000735302">
    <property type="component" value="Unassembled WGS sequence"/>
</dbReference>
<name>A0AAV3ZGU4_9GAST</name>
<evidence type="ECO:0000313" key="3">
    <source>
        <dbReference type="EMBL" id="GFN93603.1"/>
    </source>
</evidence>
<sequence length="113" mass="12626">MLSLWACVRALCISNTWAPAVTINGSNPAQRLMGVMVEVTGFDSKGNIYSPGRFNTSMDLRVQDLREDKTCEKPVIAHRYLVKKDMVRFQWTAPKPGAGCVHFNATVIEHSDK</sequence>
<keyword evidence="4" id="KW-1185">Reference proteome</keyword>
<dbReference type="InterPro" id="IPR042307">
    <property type="entry name" value="Reeler_sf"/>
</dbReference>
<comment type="caution">
    <text evidence="3">The sequence shown here is derived from an EMBL/GenBank/DDBJ whole genome shotgun (WGS) entry which is preliminary data.</text>
</comment>
<feature type="chain" id="PRO_5043595863" description="Reelin domain-containing protein" evidence="1">
    <location>
        <begin position="19"/>
        <end position="113"/>
    </location>
</feature>
<dbReference type="Pfam" id="PF02014">
    <property type="entry name" value="Reeler"/>
    <property type="match status" value="1"/>
</dbReference>
<dbReference type="InterPro" id="IPR002861">
    <property type="entry name" value="Reeler_dom"/>
</dbReference>
<evidence type="ECO:0000256" key="1">
    <source>
        <dbReference type="SAM" id="SignalP"/>
    </source>
</evidence>
<evidence type="ECO:0000259" key="2">
    <source>
        <dbReference type="PROSITE" id="PS51019"/>
    </source>
</evidence>
<gene>
    <name evidence="3" type="ORF">PoB_002010900</name>
</gene>
<evidence type="ECO:0000313" key="4">
    <source>
        <dbReference type="Proteomes" id="UP000735302"/>
    </source>
</evidence>
<organism evidence="3 4">
    <name type="scientific">Plakobranchus ocellatus</name>
    <dbReference type="NCBI Taxonomy" id="259542"/>
    <lineage>
        <taxon>Eukaryota</taxon>
        <taxon>Metazoa</taxon>
        <taxon>Spiralia</taxon>
        <taxon>Lophotrochozoa</taxon>
        <taxon>Mollusca</taxon>
        <taxon>Gastropoda</taxon>
        <taxon>Heterobranchia</taxon>
        <taxon>Euthyneura</taxon>
        <taxon>Panpulmonata</taxon>
        <taxon>Sacoglossa</taxon>
        <taxon>Placobranchoidea</taxon>
        <taxon>Plakobranchidae</taxon>
        <taxon>Plakobranchus</taxon>
    </lineage>
</organism>
<feature type="non-terminal residue" evidence="3">
    <location>
        <position position="113"/>
    </location>
</feature>
<proteinExistence type="predicted"/>
<dbReference type="EMBL" id="BLXT01002362">
    <property type="protein sequence ID" value="GFN93603.1"/>
    <property type="molecule type" value="Genomic_DNA"/>
</dbReference>
<reference evidence="3 4" key="1">
    <citation type="journal article" date="2021" name="Elife">
        <title>Chloroplast acquisition without the gene transfer in kleptoplastic sea slugs, Plakobranchus ocellatus.</title>
        <authorList>
            <person name="Maeda T."/>
            <person name="Takahashi S."/>
            <person name="Yoshida T."/>
            <person name="Shimamura S."/>
            <person name="Takaki Y."/>
            <person name="Nagai Y."/>
            <person name="Toyoda A."/>
            <person name="Suzuki Y."/>
            <person name="Arimoto A."/>
            <person name="Ishii H."/>
            <person name="Satoh N."/>
            <person name="Nishiyama T."/>
            <person name="Hasebe M."/>
            <person name="Maruyama T."/>
            <person name="Minagawa J."/>
            <person name="Obokata J."/>
            <person name="Shigenobu S."/>
        </authorList>
    </citation>
    <scope>NUCLEOTIDE SEQUENCE [LARGE SCALE GENOMIC DNA]</scope>
</reference>